<name>A0AAN5CGR4_9BILA</name>
<organism evidence="4 5">
    <name type="scientific">Pristionchus mayeri</name>
    <dbReference type="NCBI Taxonomy" id="1317129"/>
    <lineage>
        <taxon>Eukaryota</taxon>
        <taxon>Metazoa</taxon>
        <taxon>Ecdysozoa</taxon>
        <taxon>Nematoda</taxon>
        <taxon>Chromadorea</taxon>
        <taxon>Rhabditida</taxon>
        <taxon>Rhabditina</taxon>
        <taxon>Diplogasteromorpha</taxon>
        <taxon>Diplogasteroidea</taxon>
        <taxon>Neodiplogasteridae</taxon>
        <taxon>Pristionchus</taxon>
    </lineage>
</organism>
<comment type="caution">
    <text evidence="4">The sequence shown here is derived from an EMBL/GenBank/DDBJ whole genome shotgun (WGS) entry which is preliminary data.</text>
</comment>
<feature type="disulfide bond" evidence="1">
    <location>
        <begin position="103"/>
        <end position="112"/>
    </location>
</feature>
<keyword evidence="2" id="KW-0732">Signal</keyword>
<evidence type="ECO:0000313" key="5">
    <source>
        <dbReference type="Proteomes" id="UP001328107"/>
    </source>
</evidence>
<dbReference type="Proteomes" id="UP001328107">
    <property type="component" value="Unassembled WGS sequence"/>
</dbReference>
<feature type="chain" id="PRO_5043012032" description="EGF-like domain-containing protein" evidence="2">
    <location>
        <begin position="18"/>
        <end position="1562"/>
    </location>
</feature>
<evidence type="ECO:0000313" key="4">
    <source>
        <dbReference type="EMBL" id="GMR43862.1"/>
    </source>
</evidence>
<proteinExistence type="predicted"/>
<comment type="caution">
    <text evidence="1">Lacks conserved residue(s) required for the propagation of feature annotation.</text>
</comment>
<evidence type="ECO:0000256" key="1">
    <source>
        <dbReference type="PROSITE-ProRule" id="PRU00076"/>
    </source>
</evidence>
<keyword evidence="5" id="KW-1185">Reference proteome</keyword>
<feature type="signal peptide" evidence="2">
    <location>
        <begin position="1"/>
        <end position="17"/>
    </location>
</feature>
<feature type="domain" description="EGF-like" evidence="3">
    <location>
        <begin position="73"/>
        <end position="113"/>
    </location>
</feature>
<dbReference type="PANTHER" id="PTHR47324">
    <property type="entry name" value="PROTEIN IRG-7-RELATED"/>
    <property type="match status" value="1"/>
</dbReference>
<evidence type="ECO:0000256" key="2">
    <source>
        <dbReference type="SAM" id="SignalP"/>
    </source>
</evidence>
<dbReference type="InterPro" id="IPR000742">
    <property type="entry name" value="EGF"/>
</dbReference>
<dbReference type="EMBL" id="BTRK01000003">
    <property type="protein sequence ID" value="GMR43862.1"/>
    <property type="molecule type" value="Genomic_DNA"/>
</dbReference>
<dbReference type="PROSITE" id="PS00022">
    <property type="entry name" value="EGF_1"/>
    <property type="match status" value="2"/>
</dbReference>
<sequence>KMRALLVFSALLLAGLATDTPPDCKNGGTPLADNSGCDCPCQTYGQDLCETIVKCENGGVLKDNECQCQSYWGGYFCEEIDCVNGGYAMYATPDVNGRQVCHCPKGYYGIHCDAVKQARPVEGVFNTQKSFILYIHNELSDWYGMSGFARIKRDVQSLVPGYDDAFNSYTLLVSKSGDSSDADFDGPTDWPTFNTSLNALETGRTTMYTCNQAAISYKRILKALQNNHIEDSVMLMYTQYPPTTDDESLAELKKYLRAFRIKLNVLIGADDILLDCNSKSKKNKGFDELTSLVHFTDGEIATFVVEDSDDPNELVPAFIRASASPQSHSRQASATCQKTELVFQTDPYPNTYYIAVRSSQDKPALITGTCSSGGEVSDPILSYYSEFTLFTILSGAQQTCTLSVTTGDECIATVYSVGGENGVDAFDIFHSFSTSTDMDTDSIYAYHNESFYLTLHIEVPKDSIYKIKNFTGDVAVYNEDEREIVLTELSSRQSTFEYQSEGPFACNKYGASWIQLTLQGFSAKGGDSVAVLNRMINLNCEERKPPADSSKLFRMMDEEDQKKKLPTLALMYSNSLPRSQYSKFILEGADASLMETKFSSYGYLRFDGSDTMDFMPTPVFDDFRKGVYDSGPDASLKPLNNIKKELELLTESSIPVTPDSLVSIAISHSMTDPSVNLGVQYPANLAKLANLGAKLLFWGDVDTVTVNEGDSESLEFYTRLAAVSAGHVVLIDTMEFTDDEDDDGEYPFYASLALRDLYSFGPSQRLLAYSNLEWAQTSDVTTQTASIGTLQIPQGTTQVFVSITLNVKNPSDVGQAFQLSIVLEGNSDRPVLNFDSFTTYGGTARPRSNLYTANITVVGGESYEGTFTVLAMTPYTGAHIRFWTERTDDDVIPDLTYVDFDKKTIQPDDYLGAALRVNSDETKMSLRFLDEHGIEGKLLDHDQTVDVTKGVAHFVPYFCTSDQSKTLSKDMYTVEVTYESGFKYYRPLLCGKSKTDPDGNCEKEEGSSGNWYCTESNPPFHRGPSKMLIDCSGVGQVVYSDEKDAENSYKCVCQDGFAGKSCEQSSCSLEIEHLPEEADAAFRTLSFVLLSPAGDEACSALAMNYANDAKQLFDASKSYDNIWQYTFSVYFADGTVKTMYRGQSFGDFLKQFDKFHNGQVDIDTFCGDGPNHPIDLNDVFNVAVESVGRNSRGIVFLYANQNFAEEDKNQLNDAFASNELYQSIQAYQQHIYMVTPTVTPNLITMTTASGGFVVKMIDDFEKYNTQVATYRTMFDSVFKSKVGWAGISTDAKTRSTALKNTWTIRKKAHLFVTSKSADGATPPEVTGLDPTALKQSPFDDVDEDKTISKHAEIIADADNIVKIGITFDKDEAKYELVQVVILTLDDPIQTALIGQSQANTDKQAAGATNSSTKGVHISFDKKSTELFFQPSDVNWRQASRIDCSFAQEFVPFNQPFENIGASVVDFSVSPLIDGTEDPDKTKSFSLSVPLAVSMAIDCVNGDFSEEGSYCACDDGWSGPTCSQPSCGDGVLNSHGDHCDCTGAQFGGLFCKDEMTKMLFEEE</sequence>
<gene>
    <name evidence="4" type="ORF">PMAYCL1PPCAC_14057</name>
</gene>
<dbReference type="PROSITE" id="PS01186">
    <property type="entry name" value="EGF_2"/>
    <property type="match status" value="2"/>
</dbReference>
<dbReference type="CDD" id="cd00054">
    <property type="entry name" value="EGF_CA"/>
    <property type="match status" value="1"/>
</dbReference>
<keyword evidence="1" id="KW-1015">Disulfide bond</keyword>
<dbReference type="SMART" id="SM00181">
    <property type="entry name" value="EGF"/>
    <property type="match status" value="3"/>
</dbReference>
<keyword evidence="1" id="KW-0245">EGF-like domain</keyword>
<accession>A0AAN5CGR4</accession>
<dbReference type="PANTHER" id="PTHR47324:SF1">
    <property type="entry name" value="EGF-LIKE DOMAIN-CONTAINING PROTEIN-RELATED"/>
    <property type="match status" value="1"/>
</dbReference>
<evidence type="ECO:0000259" key="3">
    <source>
        <dbReference type="PROSITE" id="PS50026"/>
    </source>
</evidence>
<reference evidence="5" key="1">
    <citation type="submission" date="2022-10" db="EMBL/GenBank/DDBJ databases">
        <title>Genome assembly of Pristionchus species.</title>
        <authorList>
            <person name="Yoshida K."/>
            <person name="Sommer R.J."/>
        </authorList>
    </citation>
    <scope>NUCLEOTIDE SEQUENCE [LARGE SCALE GENOMIC DNA]</scope>
    <source>
        <strain evidence="5">RS5460</strain>
    </source>
</reference>
<feature type="non-terminal residue" evidence="4">
    <location>
        <position position="1"/>
    </location>
</feature>
<dbReference type="Gene3D" id="2.10.25.10">
    <property type="entry name" value="Laminin"/>
    <property type="match status" value="1"/>
</dbReference>
<dbReference type="PROSITE" id="PS50026">
    <property type="entry name" value="EGF_3"/>
    <property type="match status" value="1"/>
</dbReference>
<protein>
    <recommendedName>
        <fullName evidence="3">EGF-like domain-containing protein</fullName>
    </recommendedName>
</protein>
<dbReference type="InterPro" id="IPR053295">
    <property type="entry name" value="Innate_immunity_reg"/>
</dbReference>